<protein>
    <submittedName>
        <fullName evidence="2">Uncharacterized protein LOC108863854</fullName>
    </submittedName>
</protein>
<dbReference type="GeneID" id="108863854"/>
<organism evidence="1 2">
    <name type="scientific">Galendromus occidentalis</name>
    <name type="common">western predatory mite</name>
    <dbReference type="NCBI Taxonomy" id="34638"/>
    <lineage>
        <taxon>Eukaryota</taxon>
        <taxon>Metazoa</taxon>
        <taxon>Ecdysozoa</taxon>
        <taxon>Arthropoda</taxon>
        <taxon>Chelicerata</taxon>
        <taxon>Arachnida</taxon>
        <taxon>Acari</taxon>
        <taxon>Parasitiformes</taxon>
        <taxon>Mesostigmata</taxon>
        <taxon>Gamasina</taxon>
        <taxon>Phytoseioidea</taxon>
        <taxon>Phytoseiidae</taxon>
        <taxon>Typhlodrominae</taxon>
        <taxon>Galendromus</taxon>
    </lineage>
</organism>
<sequence>MSELTPELPEELMPVMNYFDDNYIDRLIGAEIVRAPARFPIAMWSVYQRTVDGEARTNNFAEAAHRRLQSGFGVDHRKLIDGIRKVQQRRDVTYARYVAGHNPEPKR</sequence>
<gene>
    <name evidence="2" type="primary">LOC108863854</name>
</gene>
<reference evidence="2" key="1">
    <citation type="submission" date="2025-08" db="UniProtKB">
        <authorList>
            <consortium name="RefSeq"/>
        </authorList>
    </citation>
    <scope>IDENTIFICATION</scope>
</reference>
<proteinExistence type="predicted"/>
<evidence type="ECO:0000313" key="2">
    <source>
        <dbReference type="RefSeq" id="XP_018494023.1"/>
    </source>
</evidence>
<accession>A0AAJ7L4D9</accession>
<dbReference type="AlphaFoldDB" id="A0AAJ7L4D9"/>
<dbReference type="KEGG" id="goe:108863854"/>
<feature type="non-terminal residue" evidence="2">
    <location>
        <position position="107"/>
    </location>
</feature>
<keyword evidence="1" id="KW-1185">Reference proteome</keyword>
<dbReference type="RefSeq" id="XP_018494023.1">
    <property type="nucleotide sequence ID" value="XM_018638507.1"/>
</dbReference>
<name>A0AAJ7L4D9_9ACAR</name>
<evidence type="ECO:0000313" key="1">
    <source>
        <dbReference type="Proteomes" id="UP000694867"/>
    </source>
</evidence>
<dbReference type="Proteomes" id="UP000694867">
    <property type="component" value="Unplaced"/>
</dbReference>